<feature type="domain" description="Solute-binding protein family 3/N-terminal" evidence="6">
    <location>
        <begin position="42"/>
        <end position="263"/>
    </location>
</feature>
<reference evidence="8 10" key="3">
    <citation type="journal article" date="2016" name="Biotechnol. Bioeng.">
        <title>Traits of selected Clostridium strains for syngas fermentation to ethanol.</title>
        <authorList>
            <person name="Martin M.E."/>
            <person name="Richter H."/>
            <person name="Saha S."/>
            <person name="Angenent L.T."/>
        </authorList>
    </citation>
    <scope>NUCLEOTIDE SEQUENCE [LARGE SCALE GENOMIC DNA]</scope>
    <source>
        <strain evidence="8 10">PETC</strain>
    </source>
</reference>
<dbReference type="NCBIfam" id="TIGR01256">
    <property type="entry name" value="modA"/>
    <property type="match status" value="1"/>
</dbReference>
<evidence type="ECO:0000256" key="1">
    <source>
        <dbReference type="ARBA" id="ARBA00009175"/>
    </source>
</evidence>
<evidence type="ECO:0000256" key="2">
    <source>
        <dbReference type="ARBA" id="ARBA00022723"/>
    </source>
</evidence>
<evidence type="ECO:0000313" key="10">
    <source>
        <dbReference type="Proteomes" id="UP000077020"/>
    </source>
</evidence>
<dbReference type="EMBL" id="CP001666">
    <property type="protein sequence ID" value="ADK16836.1"/>
    <property type="molecule type" value="Genomic_DNA"/>
</dbReference>
<dbReference type="SUPFAM" id="SSF53850">
    <property type="entry name" value="Periplasmic binding protein-like II"/>
    <property type="match status" value="1"/>
</dbReference>
<keyword evidence="10" id="KW-1185">Reference proteome</keyword>
<feature type="signal peptide" evidence="5">
    <location>
        <begin position="1"/>
        <end position="21"/>
    </location>
</feature>
<feature type="chain" id="PRO_5039417082" evidence="5">
    <location>
        <begin position="22"/>
        <end position="265"/>
    </location>
</feature>
<dbReference type="AlphaFoldDB" id="D8GU23"/>
<sequence length="265" mass="29174">MKKKKMLMLVLSLLLVCVAFIGCGQKQQSTTTNNDTDKKTLLIYCAAGVNKPMEEIAKEFEKKYGAKVQYTYANSSELISQMEVSKKGDLCVLASNEDYETANKKGLVLARKDLVYHVPVIAVPKGNPVGIKTLNDFKKPGVKVILGDSKTSPLGKLASKLFQKQGIESQVKNNVVSTVTTVNEMVTFVSMKKADASIMWEDNALNASKSIDLVQIPKDQNLIKTVPIAALKSSKDKELCNKFISFAVSDQAKSIFIKYNLKPIK</sequence>
<dbReference type="InterPro" id="IPR005950">
    <property type="entry name" value="ModA"/>
</dbReference>
<evidence type="ECO:0000259" key="6">
    <source>
        <dbReference type="SMART" id="SM00062"/>
    </source>
</evidence>
<name>D8GU23_CLOLD</name>
<keyword evidence="3 5" id="KW-0732">Signal</keyword>
<dbReference type="PANTHER" id="PTHR30632">
    <property type="entry name" value="MOLYBDATE-BINDING PERIPLASMIC PROTEIN"/>
    <property type="match status" value="1"/>
</dbReference>
<proteinExistence type="inferred from homology"/>
<dbReference type="HOGENOM" id="CLU_065520_2_0_9"/>
<accession>D8GU23</accession>
<dbReference type="SMART" id="SM00062">
    <property type="entry name" value="PBPb"/>
    <property type="match status" value="1"/>
</dbReference>
<feature type="binding site" evidence="4">
    <location>
        <position position="182"/>
    </location>
    <ligand>
        <name>molybdate</name>
        <dbReference type="ChEBI" id="CHEBI:36264"/>
    </ligand>
</feature>
<reference evidence="7" key="1">
    <citation type="submission" date="2009-07" db="EMBL/GenBank/DDBJ databases">
        <authorList>
            <person name="Koepke M."/>
            <person name="Hujer S."/>
            <person name="Held C."/>
            <person name="Wiezer A."/>
            <person name="Liesegang H."/>
            <person name="Ehrenreich A."/>
            <person name="Gottschalk G."/>
            <person name="Duerre P."/>
        </authorList>
    </citation>
    <scope>NUCLEOTIDE SEQUENCE</scope>
    <source>
        <strain evidence="7">DSM 13528</strain>
    </source>
</reference>
<dbReference type="InterPro" id="IPR050682">
    <property type="entry name" value="ModA/WtpA"/>
</dbReference>
<dbReference type="STRING" id="748727.CLJU_c38100"/>
<dbReference type="GO" id="GO:0015689">
    <property type="term" value="P:molybdate ion transport"/>
    <property type="evidence" value="ECO:0007669"/>
    <property type="project" value="InterPro"/>
</dbReference>
<dbReference type="KEGG" id="clj:CLJU_c38100"/>
<keyword evidence="2 4" id="KW-0479">Metal-binding</keyword>
<dbReference type="PANTHER" id="PTHR30632:SF0">
    <property type="entry name" value="SULFATE-BINDING PROTEIN"/>
    <property type="match status" value="1"/>
</dbReference>
<evidence type="ECO:0000313" key="7">
    <source>
        <dbReference type="EMBL" id="ADK16836.1"/>
    </source>
</evidence>
<evidence type="ECO:0000313" key="9">
    <source>
        <dbReference type="Proteomes" id="UP000001656"/>
    </source>
</evidence>
<comment type="similarity">
    <text evidence="1">Belongs to the bacterial solute-binding protein ModA family.</text>
</comment>
<dbReference type="GO" id="GO:0046872">
    <property type="term" value="F:metal ion binding"/>
    <property type="evidence" value="ECO:0007669"/>
    <property type="project" value="UniProtKB-KW"/>
</dbReference>
<evidence type="ECO:0000256" key="3">
    <source>
        <dbReference type="ARBA" id="ARBA00022729"/>
    </source>
</evidence>
<dbReference type="GO" id="GO:0030973">
    <property type="term" value="F:molybdate ion binding"/>
    <property type="evidence" value="ECO:0007669"/>
    <property type="project" value="TreeGrafter"/>
</dbReference>
<dbReference type="Proteomes" id="UP000001656">
    <property type="component" value="Chromosome"/>
</dbReference>
<gene>
    <name evidence="7" type="primary">modA2</name>
    <name evidence="7" type="ordered locus">CLJU_c38100</name>
    <name evidence="8" type="ORF">WX45_00265</name>
</gene>
<feature type="binding site" evidence="4">
    <location>
        <position position="75"/>
    </location>
    <ligand>
        <name>molybdate</name>
        <dbReference type="ChEBI" id="CHEBI:36264"/>
    </ligand>
</feature>
<dbReference type="EMBL" id="LITS01000017">
    <property type="protein sequence ID" value="OAA85623.1"/>
    <property type="molecule type" value="Genomic_DNA"/>
</dbReference>
<dbReference type="CDD" id="cd13517">
    <property type="entry name" value="PBP2_ModA3_like"/>
    <property type="match status" value="1"/>
</dbReference>
<evidence type="ECO:0000256" key="4">
    <source>
        <dbReference type="PIRSR" id="PIRSR004846-1"/>
    </source>
</evidence>
<dbReference type="eggNOG" id="COG0725">
    <property type="taxonomic scope" value="Bacteria"/>
</dbReference>
<dbReference type="PROSITE" id="PS51257">
    <property type="entry name" value="PROKAR_LIPOPROTEIN"/>
    <property type="match status" value="1"/>
</dbReference>
<dbReference type="PIRSF" id="PIRSF004846">
    <property type="entry name" value="ModA"/>
    <property type="match status" value="1"/>
</dbReference>
<evidence type="ECO:0000256" key="5">
    <source>
        <dbReference type="SAM" id="SignalP"/>
    </source>
</evidence>
<dbReference type="RefSeq" id="WP_013240414.1">
    <property type="nucleotide sequence ID" value="NC_014328.1"/>
</dbReference>
<protein>
    <submittedName>
        <fullName evidence="8">Binding protein</fullName>
    </submittedName>
    <submittedName>
        <fullName evidence="7">Predicted ABC-type molybdate transport system, periplasmic component</fullName>
    </submittedName>
</protein>
<dbReference type="PATRIC" id="fig|748727.19.peg.878"/>
<evidence type="ECO:0000313" key="8">
    <source>
        <dbReference type="EMBL" id="OAA85623.1"/>
    </source>
</evidence>
<dbReference type="OrthoDB" id="9786399at2"/>
<dbReference type="InterPro" id="IPR001638">
    <property type="entry name" value="Solute-binding_3/MltF_N"/>
</dbReference>
<organism evidence="7 9">
    <name type="scientific">Clostridium ljungdahlii (strain ATCC 55383 / DSM 13528 / PETC)</name>
    <dbReference type="NCBI Taxonomy" id="748727"/>
    <lineage>
        <taxon>Bacteria</taxon>
        <taxon>Bacillati</taxon>
        <taxon>Bacillota</taxon>
        <taxon>Clostridia</taxon>
        <taxon>Eubacteriales</taxon>
        <taxon>Clostridiaceae</taxon>
        <taxon>Clostridium</taxon>
    </lineage>
</organism>
<dbReference type="Gene3D" id="3.40.190.10">
    <property type="entry name" value="Periplasmic binding protein-like II"/>
    <property type="match status" value="2"/>
</dbReference>
<dbReference type="Pfam" id="PF13531">
    <property type="entry name" value="SBP_bac_11"/>
    <property type="match status" value="1"/>
</dbReference>
<dbReference type="Proteomes" id="UP000077020">
    <property type="component" value="Unassembled WGS sequence"/>
</dbReference>
<reference evidence="7 9" key="2">
    <citation type="journal article" date="2010" name="Proc. Natl. Acad. Sci. U.S.A.">
        <title>Clostridium ljungdahlii represents a microbial production platform based on syngas.</title>
        <authorList>
            <person name="Kopke M."/>
            <person name="Held C."/>
            <person name="Hujer S."/>
            <person name="Liesegang H."/>
            <person name="Wiezer A."/>
            <person name="Wollherr A."/>
            <person name="Ehrenreich A."/>
            <person name="Liebl W."/>
            <person name="Gottschalk G."/>
            <person name="Durre P."/>
        </authorList>
    </citation>
    <scope>NUCLEOTIDE SEQUENCE [LARGE SCALE GENOMIC DNA]</scope>
    <source>
        <strain evidence="9">ATCC 55383 / DSM 13528 / PETC</strain>
        <strain evidence="7">DSM 13528</strain>
    </source>
</reference>
<keyword evidence="4" id="KW-0500">Molybdenum</keyword>